<dbReference type="InterPro" id="IPR011545">
    <property type="entry name" value="DEAD/DEAH_box_helicase_dom"/>
</dbReference>
<dbReference type="Proteomes" id="UP000092462">
    <property type="component" value="Unassembled WGS sequence"/>
</dbReference>
<reference evidence="1" key="1">
    <citation type="submission" date="2022-08" db="UniProtKB">
        <authorList>
            <consortium name="EnsemblMetazoa"/>
        </authorList>
    </citation>
    <scope>IDENTIFICATION</scope>
    <source>
        <strain evidence="1">Israel</strain>
    </source>
</reference>
<dbReference type="InterPro" id="IPR027417">
    <property type="entry name" value="P-loop_NTPase"/>
</dbReference>
<dbReference type="FunFam" id="3.40.50.300:FF:001760">
    <property type="entry name" value="ATP-dependent RNA helicase"/>
    <property type="match status" value="1"/>
</dbReference>
<dbReference type="CDD" id="cd18791">
    <property type="entry name" value="SF2_C_RHA"/>
    <property type="match status" value="1"/>
</dbReference>
<dbReference type="GO" id="GO:0005524">
    <property type="term" value="F:ATP binding"/>
    <property type="evidence" value="ECO:0007669"/>
    <property type="project" value="InterPro"/>
</dbReference>
<keyword evidence="2" id="KW-1185">Reference proteome</keyword>
<dbReference type="InterPro" id="IPR001650">
    <property type="entry name" value="Helicase_C-like"/>
</dbReference>
<dbReference type="SMART" id="SM00487">
    <property type="entry name" value="DEXDc"/>
    <property type="match status" value="1"/>
</dbReference>
<dbReference type="InterPro" id="IPR014001">
    <property type="entry name" value="Helicase_ATP-bd"/>
</dbReference>
<dbReference type="PROSITE" id="PS51192">
    <property type="entry name" value="HELICASE_ATP_BIND_1"/>
    <property type="match status" value="1"/>
</dbReference>
<dbReference type="Pfam" id="PF00271">
    <property type="entry name" value="Helicase_C"/>
    <property type="match status" value="1"/>
</dbReference>
<dbReference type="SUPFAM" id="SSF52540">
    <property type="entry name" value="P-loop containing nucleoside triphosphate hydrolases"/>
    <property type="match status" value="1"/>
</dbReference>
<organism evidence="1 2">
    <name type="scientific">Phlebotomus papatasi</name>
    <name type="common">Sandfly</name>
    <dbReference type="NCBI Taxonomy" id="29031"/>
    <lineage>
        <taxon>Eukaryota</taxon>
        <taxon>Metazoa</taxon>
        <taxon>Ecdysozoa</taxon>
        <taxon>Arthropoda</taxon>
        <taxon>Hexapoda</taxon>
        <taxon>Insecta</taxon>
        <taxon>Pterygota</taxon>
        <taxon>Neoptera</taxon>
        <taxon>Endopterygota</taxon>
        <taxon>Diptera</taxon>
        <taxon>Nematocera</taxon>
        <taxon>Psychodoidea</taxon>
        <taxon>Psychodidae</taxon>
        <taxon>Phlebotomus</taxon>
        <taxon>Phlebotomus</taxon>
    </lineage>
</organism>
<dbReference type="EnsemblMetazoa" id="PPAI010572-RA">
    <property type="protein sequence ID" value="PPAI010572-PA"/>
    <property type="gene ID" value="PPAI010572"/>
</dbReference>
<protein>
    <submittedName>
        <fullName evidence="1">Uncharacterized protein</fullName>
    </submittedName>
</protein>
<dbReference type="Gene3D" id="3.40.50.300">
    <property type="entry name" value="P-loop containing nucleotide triphosphate hydrolases"/>
    <property type="match status" value="2"/>
</dbReference>
<sequence length="387" mass="44513">MDADEDEESMVEESDFDDRANLNQGIYSKYKFEATAGKRLPIQVHRKEILDTISESPVVVIEGPTGCGKTTQVPQYIMEDAFAKKKYFNIVVTQPRRLAAVSVAKRVAQEREWVLGDVVGFQIGRKKEVTEDTRITFCTTGVLLEKLVKSQSLSEYTHIILDEVHERDIDMDFLLIVIRKIFFRARNPVKIIMMSATIKSEKFADYFTINERVPIINLTQTSQYKREAQESEEGSSSRSATRNSVLVFLPGINEINQLHKELDKLTDQEGDFRCEVIPLHSSLTHEEQHRVFKHFTTARKVILSTNIAESSITVPDVKFVVDFCLTKNLRVDTTTNFSSLQMEWASLDNCIQRSGRAGRVMDGRVYRLVTKQFYRPMLQFQDVKNYQ</sequence>
<accession>A0A1B0DPY2</accession>
<dbReference type="SMART" id="SM00490">
    <property type="entry name" value="HELICc"/>
    <property type="match status" value="1"/>
</dbReference>
<dbReference type="Pfam" id="PF00270">
    <property type="entry name" value="DEAD"/>
    <property type="match status" value="1"/>
</dbReference>
<evidence type="ECO:0000313" key="2">
    <source>
        <dbReference type="Proteomes" id="UP000092462"/>
    </source>
</evidence>
<dbReference type="GO" id="GO:0003723">
    <property type="term" value="F:RNA binding"/>
    <property type="evidence" value="ECO:0007669"/>
    <property type="project" value="TreeGrafter"/>
</dbReference>
<dbReference type="PANTHER" id="PTHR18934">
    <property type="entry name" value="ATP-DEPENDENT RNA HELICASE"/>
    <property type="match status" value="1"/>
</dbReference>
<proteinExistence type="predicted"/>
<evidence type="ECO:0000313" key="1">
    <source>
        <dbReference type="EnsemblMetazoa" id="PPAI010572-PA"/>
    </source>
</evidence>
<name>A0A1B0DPY2_PHLPP</name>
<dbReference type="PROSITE" id="PS51194">
    <property type="entry name" value="HELICASE_CTER"/>
    <property type="match status" value="1"/>
</dbReference>
<dbReference type="AlphaFoldDB" id="A0A1B0DPY2"/>
<dbReference type="PANTHER" id="PTHR18934:SF113">
    <property type="entry name" value="ATP-DEPENDENT RNA HELICASE TDRD9"/>
    <property type="match status" value="1"/>
</dbReference>
<dbReference type="VEuPathDB" id="VectorBase:PPAPM1_002187"/>
<dbReference type="GO" id="GO:0004386">
    <property type="term" value="F:helicase activity"/>
    <property type="evidence" value="ECO:0007669"/>
    <property type="project" value="TreeGrafter"/>
</dbReference>
<dbReference type="EMBL" id="AJVK01008327">
    <property type="status" value="NOT_ANNOTATED_CDS"/>
    <property type="molecule type" value="Genomic_DNA"/>
</dbReference>
<dbReference type="VEuPathDB" id="VectorBase:PPAI010572"/>